<dbReference type="InterPro" id="IPR027417">
    <property type="entry name" value="P-loop_NTPase"/>
</dbReference>
<protein>
    <submittedName>
        <fullName evidence="2">Predicted ATPase</fullName>
    </submittedName>
</protein>
<dbReference type="RefSeq" id="WP_088993851.1">
    <property type="nucleotide sequence ID" value="NZ_LT607750.1"/>
</dbReference>
<proteinExistence type="predicted"/>
<feature type="domain" description="NadR/Ttd14 AAA" evidence="1">
    <location>
        <begin position="3"/>
        <end position="166"/>
    </location>
</feature>
<gene>
    <name evidence="2" type="ORF">GA0070609_2381</name>
</gene>
<dbReference type="InterPro" id="IPR038727">
    <property type="entry name" value="NadR/Ttd14_AAA_dom"/>
</dbReference>
<dbReference type="Proteomes" id="UP000198217">
    <property type="component" value="Chromosome I"/>
</dbReference>
<dbReference type="AlphaFoldDB" id="A0A1C5HWZ8"/>
<reference evidence="2 3" key="1">
    <citation type="submission" date="2016-06" db="EMBL/GenBank/DDBJ databases">
        <authorList>
            <person name="Kjaerup R.B."/>
            <person name="Dalgaard T.S."/>
            <person name="Juul-Madsen H.R."/>
        </authorList>
    </citation>
    <scope>NUCLEOTIDE SEQUENCE [LARGE SCALE GENOMIC DNA]</scope>
    <source>
        <strain evidence="2 3">DSM 43904</strain>
    </source>
</reference>
<accession>A0A1C5HWZ8</accession>
<evidence type="ECO:0000313" key="2">
    <source>
        <dbReference type="EMBL" id="SCG50482.1"/>
    </source>
</evidence>
<dbReference type="Gene3D" id="3.40.50.300">
    <property type="entry name" value="P-loop containing nucleotide triphosphate hydrolases"/>
    <property type="match status" value="1"/>
</dbReference>
<evidence type="ECO:0000259" key="1">
    <source>
        <dbReference type="Pfam" id="PF13521"/>
    </source>
</evidence>
<name>A0A1C5HWZ8_9ACTN</name>
<keyword evidence="3" id="KW-1185">Reference proteome</keyword>
<dbReference type="Pfam" id="PF13521">
    <property type="entry name" value="AAA_28"/>
    <property type="match status" value="1"/>
</dbReference>
<sequence length="189" mass="20270">MRRYVLTGAPGAGKTSIADELRRRGYQVFAEAATDVITAGQARGVAEPWSEPDFVEAVVRLQRARQAGACGPVQVYDRSPLCTLALARFLGRPVGAVLAAEVERVTAAGIYQRQVFLVRPLGFVTPTAARRISYADALEFARVHERVYAEHGYELVDVPPGPVGRRATAVAAYLGVTSGEGGPDPVYLT</sequence>
<evidence type="ECO:0000313" key="3">
    <source>
        <dbReference type="Proteomes" id="UP000198217"/>
    </source>
</evidence>
<organism evidence="2 3">
    <name type="scientific">Micromonospora echinaurantiaca</name>
    <dbReference type="NCBI Taxonomy" id="47857"/>
    <lineage>
        <taxon>Bacteria</taxon>
        <taxon>Bacillati</taxon>
        <taxon>Actinomycetota</taxon>
        <taxon>Actinomycetes</taxon>
        <taxon>Micromonosporales</taxon>
        <taxon>Micromonosporaceae</taxon>
        <taxon>Micromonospora</taxon>
    </lineage>
</organism>
<dbReference type="SUPFAM" id="SSF52540">
    <property type="entry name" value="P-loop containing nucleoside triphosphate hydrolases"/>
    <property type="match status" value="1"/>
</dbReference>
<dbReference type="EMBL" id="LT607750">
    <property type="protein sequence ID" value="SCG50482.1"/>
    <property type="molecule type" value="Genomic_DNA"/>
</dbReference>